<dbReference type="InterPro" id="IPR023378">
    <property type="entry name" value="YheA/YmcA-like_dom_sf"/>
</dbReference>
<accession>A0A7X2P7R7</accession>
<dbReference type="Gene3D" id="1.20.1500.10">
    <property type="entry name" value="YheA/YmcA-like"/>
    <property type="match status" value="1"/>
</dbReference>
<dbReference type="InterPro" id="IPR010368">
    <property type="entry name" value="Com_YlbF"/>
</dbReference>
<name>A0A7X2P7R7_9FIRM</name>
<reference evidence="1 2" key="1">
    <citation type="submission" date="2019-08" db="EMBL/GenBank/DDBJ databases">
        <title>In-depth cultivation of the pig gut microbiome towards novel bacterial diversity and tailored functional studies.</title>
        <authorList>
            <person name="Wylensek D."/>
            <person name="Hitch T.C.A."/>
            <person name="Clavel T."/>
        </authorList>
    </citation>
    <scope>NUCLEOTIDE SEQUENCE [LARGE SCALE GENOMIC DNA]</scope>
    <source>
        <strain evidence="1 2">Oil+RF-744-WCA-WT-13</strain>
    </source>
</reference>
<sequence>MDPVALQTEELISAIRSSGDYQRYKKCEEQLRQNPELKKKVDEYRVRNFQLQQTERDLFDESDEVLREFGSVLKNPLAAEYLDAESSVCRMVQRVVNYINKSVAVDIPEMEKPGH</sequence>
<dbReference type="Proteomes" id="UP000466864">
    <property type="component" value="Unassembled WGS sequence"/>
</dbReference>
<dbReference type="AlphaFoldDB" id="A0A7X2P7R7"/>
<dbReference type="Pfam" id="PF06133">
    <property type="entry name" value="Com_YlbF"/>
    <property type="match status" value="1"/>
</dbReference>
<dbReference type="SUPFAM" id="SSF158622">
    <property type="entry name" value="YheA/YmcA-like"/>
    <property type="match status" value="1"/>
</dbReference>
<proteinExistence type="predicted"/>
<protein>
    <submittedName>
        <fullName evidence="1">YlbF family regulator</fullName>
    </submittedName>
</protein>
<organism evidence="1 2">
    <name type="scientific">Bilifractor porci</name>
    <dbReference type="NCBI Taxonomy" id="2606636"/>
    <lineage>
        <taxon>Bacteria</taxon>
        <taxon>Bacillati</taxon>
        <taxon>Bacillota</taxon>
        <taxon>Clostridia</taxon>
        <taxon>Lachnospirales</taxon>
        <taxon>Lachnospiraceae</taxon>
        <taxon>Bilifractor</taxon>
    </lineage>
</organism>
<gene>
    <name evidence="1" type="ORF">FYJ60_05655</name>
</gene>
<dbReference type="RefSeq" id="WP_154457706.1">
    <property type="nucleotide sequence ID" value="NZ_VUMV01000003.1"/>
</dbReference>
<comment type="caution">
    <text evidence="1">The sequence shown here is derived from an EMBL/GenBank/DDBJ whole genome shotgun (WGS) entry which is preliminary data.</text>
</comment>
<dbReference type="EMBL" id="VUMV01000003">
    <property type="protein sequence ID" value="MST81797.1"/>
    <property type="molecule type" value="Genomic_DNA"/>
</dbReference>
<evidence type="ECO:0000313" key="1">
    <source>
        <dbReference type="EMBL" id="MST81797.1"/>
    </source>
</evidence>
<evidence type="ECO:0000313" key="2">
    <source>
        <dbReference type="Proteomes" id="UP000466864"/>
    </source>
</evidence>
<keyword evidence="2" id="KW-1185">Reference proteome</keyword>